<evidence type="ECO:0000256" key="1">
    <source>
        <dbReference type="ARBA" id="ARBA00022741"/>
    </source>
</evidence>
<evidence type="ECO:0000256" key="4">
    <source>
        <dbReference type="PROSITE-ProRule" id="PRU01052"/>
    </source>
</evidence>
<dbReference type="InterPro" id="IPR015894">
    <property type="entry name" value="Guanylate-bd_N"/>
</dbReference>
<keyword evidence="2" id="KW-0378">Hydrolase</keyword>
<keyword evidence="6" id="KW-1133">Transmembrane helix</keyword>
<evidence type="ECO:0000256" key="5">
    <source>
        <dbReference type="SAM" id="MobiDB-lite"/>
    </source>
</evidence>
<keyword evidence="9" id="KW-1185">Reference proteome</keyword>
<name>A0ABP0GB48_CLALP</name>
<dbReference type="Gene3D" id="1.20.58.420">
    <property type="entry name" value="AHSP"/>
    <property type="match status" value="1"/>
</dbReference>
<dbReference type="PROSITE" id="PS51715">
    <property type="entry name" value="G_GB1_RHD3"/>
    <property type="match status" value="1"/>
</dbReference>
<comment type="caution">
    <text evidence="8">The sequence shown here is derived from an EMBL/GenBank/DDBJ whole genome shotgun (WGS) entry which is preliminary data.</text>
</comment>
<dbReference type="InterPro" id="IPR027417">
    <property type="entry name" value="P-loop_NTPase"/>
</dbReference>
<evidence type="ECO:0000259" key="7">
    <source>
        <dbReference type="PROSITE" id="PS51715"/>
    </source>
</evidence>
<reference evidence="8 9" key="1">
    <citation type="submission" date="2024-02" db="EMBL/GenBank/DDBJ databases">
        <authorList>
            <person name="Daric V."/>
            <person name="Darras S."/>
        </authorList>
    </citation>
    <scope>NUCLEOTIDE SEQUENCE [LARGE SCALE GENOMIC DNA]</scope>
</reference>
<feature type="region of interest" description="Disordered" evidence="5">
    <location>
        <begin position="441"/>
        <end position="463"/>
    </location>
</feature>
<dbReference type="SUPFAM" id="SSF48340">
    <property type="entry name" value="Interferon-induced guanylate-binding protein 1 (GBP1), C-terminal domain"/>
    <property type="match status" value="1"/>
</dbReference>
<protein>
    <recommendedName>
        <fullName evidence="7">GB1/RHD3-type G domain-containing protein</fullName>
    </recommendedName>
</protein>
<feature type="domain" description="GB1/RHD3-type G" evidence="7">
    <location>
        <begin position="45"/>
        <end position="312"/>
    </location>
</feature>
<feature type="transmembrane region" description="Helical" evidence="6">
    <location>
        <begin position="572"/>
        <end position="595"/>
    </location>
</feature>
<dbReference type="EMBL" id="CAWYQH010000108">
    <property type="protein sequence ID" value="CAK8689021.1"/>
    <property type="molecule type" value="Genomic_DNA"/>
</dbReference>
<dbReference type="SUPFAM" id="SSF52540">
    <property type="entry name" value="P-loop containing nucleoside triphosphate hydrolases"/>
    <property type="match status" value="1"/>
</dbReference>
<keyword evidence="6" id="KW-0472">Membrane</keyword>
<keyword evidence="3" id="KW-0342">GTP-binding</keyword>
<proteinExistence type="inferred from homology"/>
<keyword evidence="6" id="KW-0812">Transmembrane</keyword>
<dbReference type="Proteomes" id="UP001642483">
    <property type="component" value="Unassembled WGS sequence"/>
</dbReference>
<dbReference type="Pfam" id="PF02263">
    <property type="entry name" value="GBP"/>
    <property type="match status" value="1"/>
</dbReference>
<sequence>MASTESGDGSVINIIKITRKDNEPDEIKLDEEALAEVFQHKDVANLPIVLYSVVGPYRSGKSFLLNLFLRFMKLRTHPTDDLQPNPQEELESTFAYRGGIIKGCTEGIFLLKTPYITTTCDGQKVAVFIMDTQGMFDFDSSAKNMSTVVGFSFLISSFQFYNCKGVNKQSFDTIHQFANFASEVKQSQNTSPFQSLMLLVRDWKSKDFTPGLEGGRRYFDELLEERSKANKNIRHSLMQSFDKIECFLFPPPGDTVEAMGKEDTTCLIKDIAPAFLNKCDEFFEHLCDPNNLILKKIDNEVVTCSDLFEYAKEYARIIENEEVAPIEGFIEGGKKAKVKIAIRECEKAYKQEMKKMLLEHPEQSNVQNIHEESKIKAYTLFCQKTEERGEEMIEDGKRKLDRLITLCYENILDKRKMNEITNFCFSCYRDNMMNWEGGEDELQKEHDLQKAEASKRFQEDKKPENDQLLKKYQQKLDTEIQAFYEAMQTRVRAQVVLRETVGEFSEALNQGIQLQPYQAVNSKAKLAAINQLMKIKKSLPHHIFKKYCNDFKKQAKTVYTSVKRANWRNRNILGAIAGTFGLAALVAGAVVAPLLPAIIAAEVSTAGIISSTITGAATAGGVTGGVTSVATNDDTESKYNVKVAALAVGLLGRDILFSESDFSDVDDPSLFLFNDNLDETFD</sequence>
<evidence type="ECO:0000256" key="6">
    <source>
        <dbReference type="SAM" id="Phobius"/>
    </source>
</evidence>
<gene>
    <name evidence="8" type="ORF">CVLEPA_LOCUS21011</name>
</gene>
<dbReference type="InterPro" id="IPR036543">
    <property type="entry name" value="Guanylate-bd_C_sf"/>
</dbReference>
<organism evidence="8 9">
    <name type="scientific">Clavelina lepadiformis</name>
    <name type="common">Light-bulb sea squirt</name>
    <name type="synonym">Ascidia lepadiformis</name>
    <dbReference type="NCBI Taxonomy" id="159417"/>
    <lineage>
        <taxon>Eukaryota</taxon>
        <taxon>Metazoa</taxon>
        <taxon>Chordata</taxon>
        <taxon>Tunicata</taxon>
        <taxon>Ascidiacea</taxon>
        <taxon>Aplousobranchia</taxon>
        <taxon>Clavelinidae</taxon>
        <taxon>Clavelina</taxon>
    </lineage>
</organism>
<evidence type="ECO:0000256" key="3">
    <source>
        <dbReference type="ARBA" id="ARBA00023134"/>
    </source>
</evidence>
<evidence type="ECO:0000313" key="8">
    <source>
        <dbReference type="EMBL" id="CAK8689021.1"/>
    </source>
</evidence>
<accession>A0ABP0GB48</accession>
<keyword evidence="1" id="KW-0547">Nucleotide-binding</keyword>
<dbReference type="Gene3D" id="3.40.50.300">
    <property type="entry name" value="P-loop containing nucleotide triphosphate hydrolases"/>
    <property type="match status" value="1"/>
</dbReference>
<dbReference type="PANTHER" id="PTHR10751">
    <property type="entry name" value="GUANYLATE BINDING PROTEIN"/>
    <property type="match status" value="1"/>
</dbReference>
<dbReference type="InterPro" id="IPR030386">
    <property type="entry name" value="G_GB1_RHD3_dom"/>
</dbReference>
<comment type="similarity">
    <text evidence="4">Belongs to the TRAFAC class dynamin-like GTPase superfamily. GB1/RHD3 GTPase family.</text>
</comment>
<evidence type="ECO:0000256" key="2">
    <source>
        <dbReference type="ARBA" id="ARBA00022801"/>
    </source>
</evidence>
<evidence type="ECO:0000313" key="9">
    <source>
        <dbReference type="Proteomes" id="UP001642483"/>
    </source>
</evidence>